<dbReference type="GO" id="GO:0005743">
    <property type="term" value="C:mitochondrial inner membrane"/>
    <property type="evidence" value="ECO:0007669"/>
    <property type="project" value="UniProtKB-SubCell"/>
</dbReference>
<dbReference type="InterPro" id="IPR012677">
    <property type="entry name" value="Nucleotide-bd_a/b_plait_sf"/>
</dbReference>
<comment type="function">
    <text evidence="12 14">Plays a role in maintaining the mitochondrial genome and in controlling the mtDNA escape. Involved in the regulation of mtDNA nucleotide structure and number. May have a dispensable role in early maturation of pre-rRNA.</text>
</comment>
<dbReference type="PANTHER" id="PTHR32198:SF2">
    <property type="entry name" value="MITOCHONDRIAL ESCAPE PROTEIN 2"/>
    <property type="match status" value="1"/>
</dbReference>
<dbReference type="RefSeq" id="XP_022487051.1">
    <property type="nucleotide sequence ID" value="XM_022633242.1"/>
</dbReference>
<keyword evidence="11 14" id="KW-0472">Membrane</keyword>
<evidence type="ECO:0000256" key="7">
    <source>
        <dbReference type="ARBA" id="ARBA00022884"/>
    </source>
</evidence>
<dbReference type="InterPro" id="IPR039627">
    <property type="entry name" value="Yme2_C"/>
</dbReference>
<dbReference type="STRING" id="1835702.A0A1F5LET3"/>
<proteinExistence type="inferred from homology"/>
<evidence type="ECO:0000256" key="14">
    <source>
        <dbReference type="RuleBase" id="RU367108"/>
    </source>
</evidence>
<evidence type="ECO:0000256" key="3">
    <source>
        <dbReference type="ARBA" id="ARBA00020222"/>
    </source>
</evidence>
<keyword evidence="5 14" id="KW-0812">Transmembrane</keyword>
<gene>
    <name evidence="16" type="ORF">PENARI_c013G06604</name>
</gene>
<evidence type="ECO:0000259" key="15">
    <source>
        <dbReference type="PROSITE" id="PS50102"/>
    </source>
</evidence>
<dbReference type="Proteomes" id="UP000177622">
    <property type="component" value="Unassembled WGS sequence"/>
</dbReference>
<dbReference type="Gene3D" id="3.30.70.330">
    <property type="match status" value="1"/>
</dbReference>
<dbReference type="SUPFAM" id="SSF54928">
    <property type="entry name" value="RNA-binding domain, RBD"/>
    <property type="match status" value="1"/>
</dbReference>
<keyword evidence="8" id="KW-0809">Transit peptide</keyword>
<sequence length="829" mass="93342">MRQAPFTRVPLAACSPRSHINANAFGRGWRPPLWGRSTIRCTSSIQSGHISRGENEGIIYVNNIFPHRLQWFLRGPLSHVQPLGGILTRINKPGLAASDPLRIVQRSLPKGLDLEIKEVVTRYKEGGAFVKYARKPDVDDESIQNAVKEHLQKNPINPWFNPFQTVDADIVRGIPWIEDLYRIPSQTIKVEFLSTSPDTSAAQLTQESLYSLFRPYGKLLDIQPQPSDSKVEPRYATLRFERPRFAVMARNCMHGFIVSEEAGGGKSGTRFKINYERKIKLSMIKDWILNHPRIVIPAFAALIATITVIIFDPIRTFFIKLKIKSTLQHEENPILQWVRAQASKANMFSFGKNKSDPRGLAAIWEDRQKDISQLQAWLTETAETFIVIHGPRGSGKRELVLEQALKEHKYKVVIDCKQIQDARGDTAKISRAAAQVGYRPIFSWMNSLSSLIDLAAQGMIGTKAGFSETLDAQLSKIWQNTAVAMRRVALEGRRKEDKDFNVSEDEYLEGHPEKRPVVVIDNFMYDADNSVVLDKMTQWAAGLTSANIAHVIFLTTDSSFAKPLSKALPNQVFRTIGLGDCSLEVGRRFVLSHLDAAAGEGDKEQDARRKETLHGLDSCIKVLGGRVTDLEFMAHRIEAGESPEAAVNRIIEQSASEILKIFILGTDSVTPQWTREQAWHLIKSLARSKDGTLLYNKVLLSDLFKDNGEATLHALEQSELISVGTDKGFPRYIKPGKPVYRAAFQRLVENKTLQGRLDMLILAQLMSNENSSISKYEQELQVLGSLPKYPWELTSRIEWLLRKVHGSQAKILKYESESAALSKLLQNEN</sequence>
<dbReference type="InterPro" id="IPR035979">
    <property type="entry name" value="RBD_domain_sf"/>
</dbReference>
<organism evidence="16 17">
    <name type="scientific">Penicillium arizonense</name>
    <dbReference type="NCBI Taxonomy" id="1835702"/>
    <lineage>
        <taxon>Eukaryota</taxon>
        <taxon>Fungi</taxon>
        <taxon>Dikarya</taxon>
        <taxon>Ascomycota</taxon>
        <taxon>Pezizomycotina</taxon>
        <taxon>Eurotiomycetes</taxon>
        <taxon>Eurotiomycetidae</taxon>
        <taxon>Eurotiales</taxon>
        <taxon>Aspergillaceae</taxon>
        <taxon>Penicillium</taxon>
    </lineage>
</organism>
<feature type="domain" description="RRM" evidence="15">
    <location>
        <begin position="186"/>
        <end position="278"/>
    </location>
</feature>
<accession>A0A1F5LET3</accession>
<dbReference type="InterPro" id="IPR018850">
    <property type="entry name" value="Mt_escape_2_C"/>
</dbReference>
<evidence type="ECO:0000256" key="5">
    <source>
        <dbReference type="ARBA" id="ARBA00022692"/>
    </source>
</evidence>
<name>A0A1F5LET3_PENAI</name>
<evidence type="ECO:0000256" key="12">
    <source>
        <dbReference type="ARBA" id="ARBA00025276"/>
    </source>
</evidence>
<dbReference type="FunFam" id="3.30.70.330:FF:000959">
    <property type="entry name" value="Mitochondrial escape protein 2"/>
    <property type="match status" value="1"/>
</dbReference>
<dbReference type="GO" id="GO:0003723">
    <property type="term" value="F:RNA binding"/>
    <property type="evidence" value="ECO:0007669"/>
    <property type="project" value="UniProtKB-UniRule"/>
</dbReference>
<keyword evidence="4 14" id="KW-0507">mRNA processing</keyword>
<feature type="transmembrane region" description="Helical" evidence="14">
    <location>
        <begin position="294"/>
        <end position="314"/>
    </location>
</feature>
<keyword evidence="17" id="KW-1185">Reference proteome</keyword>
<dbReference type="Gene3D" id="3.40.50.300">
    <property type="entry name" value="P-loop containing nucleotide triphosphate hydrolases"/>
    <property type="match status" value="1"/>
</dbReference>
<keyword evidence="6 14" id="KW-0999">Mitochondrion inner membrane</keyword>
<evidence type="ECO:0000256" key="1">
    <source>
        <dbReference type="ARBA" id="ARBA00004434"/>
    </source>
</evidence>
<dbReference type="InterPro" id="IPR027417">
    <property type="entry name" value="P-loop_NTPase"/>
</dbReference>
<dbReference type="EMBL" id="LXJU01000013">
    <property type="protein sequence ID" value="OGE51607.1"/>
    <property type="molecule type" value="Genomic_DNA"/>
</dbReference>
<evidence type="ECO:0000256" key="13">
    <source>
        <dbReference type="PROSITE-ProRule" id="PRU00176"/>
    </source>
</evidence>
<evidence type="ECO:0000256" key="6">
    <source>
        <dbReference type="ARBA" id="ARBA00022792"/>
    </source>
</evidence>
<dbReference type="InterPro" id="IPR034260">
    <property type="entry name" value="Yme2_RRM"/>
</dbReference>
<protein>
    <recommendedName>
        <fullName evidence="3 14">Mitochondrial escape protein 2</fullName>
    </recommendedName>
</protein>
<evidence type="ECO:0000313" key="16">
    <source>
        <dbReference type="EMBL" id="OGE51607.1"/>
    </source>
</evidence>
<evidence type="ECO:0000256" key="8">
    <source>
        <dbReference type="ARBA" id="ARBA00022946"/>
    </source>
</evidence>
<dbReference type="AlphaFoldDB" id="A0A1F5LET3"/>
<dbReference type="InterPro" id="IPR000504">
    <property type="entry name" value="RRM_dom"/>
</dbReference>
<evidence type="ECO:0000256" key="10">
    <source>
        <dbReference type="ARBA" id="ARBA00023128"/>
    </source>
</evidence>
<dbReference type="GO" id="GO:0006397">
    <property type="term" value="P:mRNA processing"/>
    <property type="evidence" value="ECO:0007669"/>
    <property type="project" value="UniProtKB-UniRule"/>
</dbReference>
<dbReference type="OrthoDB" id="10267654at2759"/>
<dbReference type="PANTHER" id="PTHR32198">
    <property type="entry name" value="MITOCHONDRIAL ESCAPE PROTEIN 2"/>
    <property type="match status" value="1"/>
</dbReference>
<evidence type="ECO:0000256" key="9">
    <source>
        <dbReference type="ARBA" id="ARBA00022989"/>
    </source>
</evidence>
<evidence type="ECO:0000256" key="2">
    <source>
        <dbReference type="ARBA" id="ARBA00010320"/>
    </source>
</evidence>
<dbReference type="GeneID" id="34577976"/>
<keyword evidence="9 14" id="KW-1133">Transmembrane helix</keyword>
<dbReference type="Pfam" id="PF10443">
    <property type="entry name" value="RNA12"/>
    <property type="match status" value="1"/>
</dbReference>
<reference evidence="16 17" key="1">
    <citation type="journal article" date="2016" name="Sci. Rep.">
        <title>Penicillium arizonense, a new, genome sequenced fungal species, reveals a high chemical diversity in secreted metabolites.</title>
        <authorList>
            <person name="Grijseels S."/>
            <person name="Nielsen J.C."/>
            <person name="Randelovic M."/>
            <person name="Nielsen J."/>
            <person name="Nielsen K.F."/>
            <person name="Workman M."/>
            <person name="Frisvad J.C."/>
        </authorList>
    </citation>
    <scope>NUCLEOTIDE SEQUENCE [LARGE SCALE GENOMIC DNA]</scope>
    <source>
        <strain evidence="16 17">CBS 141311</strain>
    </source>
</reference>
<comment type="similarity">
    <text evidence="2 14">Belongs to the YME2 family.</text>
</comment>
<evidence type="ECO:0000256" key="4">
    <source>
        <dbReference type="ARBA" id="ARBA00022664"/>
    </source>
</evidence>
<dbReference type="CDD" id="cd12433">
    <property type="entry name" value="RRM_Yme2p_like"/>
    <property type="match status" value="1"/>
</dbReference>
<dbReference type="PROSITE" id="PS50102">
    <property type="entry name" value="RRM"/>
    <property type="match status" value="1"/>
</dbReference>
<evidence type="ECO:0000256" key="11">
    <source>
        <dbReference type="ARBA" id="ARBA00023136"/>
    </source>
</evidence>
<comment type="caution">
    <text evidence="16">The sequence shown here is derived from an EMBL/GenBank/DDBJ whole genome shotgun (WGS) entry which is preliminary data.</text>
</comment>
<keyword evidence="7 13" id="KW-0694">RNA-binding</keyword>
<evidence type="ECO:0000313" key="17">
    <source>
        <dbReference type="Proteomes" id="UP000177622"/>
    </source>
</evidence>
<keyword evidence="10 14" id="KW-0496">Mitochondrion</keyword>
<dbReference type="Pfam" id="PF00076">
    <property type="entry name" value="RRM_1"/>
    <property type="match status" value="1"/>
</dbReference>
<comment type="subcellular location">
    <subcellularLocation>
        <location evidence="1 14">Mitochondrion inner membrane</location>
        <topology evidence="1 14">Single-pass membrane protein</topology>
    </subcellularLocation>
</comment>